<keyword evidence="3" id="KW-1185">Reference proteome</keyword>
<feature type="transmembrane region" description="Helical" evidence="1">
    <location>
        <begin position="516"/>
        <end position="536"/>
    </location>
</feature>
<name>A0AAD9AC79_9PEZI</name>
<reference evidence="2" key="1">
    <citation type="submission" date="2023-01" db="EMBL/GenBank/DDBJ databases">
        <title>Colletotrichum chrysophilum M932 genome sequence.</title>
        <authorList>
            <person name="Baroncelli R."/>
        </authorList>
    </citation>
    <scope>NUCLEOTIDE SEQUENCE</scope>
    <source>
        <strain evidence="2">M932</strain>
    </source>
</reference>
<comment type="caution">
    <text evidence="2">The sequence shown here is derived from an EMBL/GenBank/DDBJ whole genome shotgun (WGS) entry which is preliminary data.</text>
</comment>
<dbReference type="EMBL" id="JAQOWY010000272">
    <property type="protein sequence ID" value="KAK1845436.1"/>
    <property type="molecule type" value="Genomic_DNA"/>
</dbReference>
<feature type="transmembrane region" description="Helical" evidence="1">
    <location>
        <begin position="472"/>
        <end position="496"/>
    </location>
</feature>
<dbReference type="AlphaFoldDB" id="A0AAD9AC79"/>
<evidence type="ECO:0000256" key="1">
    <source>
        <dbReference type="SAM" id="Phobius"/>
    </source>
</evidence>
<feature type="transmembrane region" description="Helical" evidence="1">
    <location>
        <begin position="398"/>
        <end position="418"/>
    </location>
</feature>
<evidence type="ECO:0000313" key="3">
    <source>
        <dbReference type="Proteomes" id="UP001243330"/>
    </source>
</evidence>
<keyword evidence="1" id="KW-0472">Membrane</keyword>
<accession>A0AAD9AC79</accession>
<keyword evidence="1" id="KW-1133">Transmembrane helix</keyword>
<sequence length="596" mass="66645">MHHRQIEMFSDLGEAMPQVSNIPGYNVPPIWFQWEQAYFGQLSAVMHDPTEPAKLVRNGCDLFNGNINCNEACDNVTLMFEKPETLWNCVTLATLSILTRFDHDDNGPDSINGTQVADANKTLHFGDLNKFDYPFRHYRGCAFESCSTFGGCPLQIAEFMAIPINTTRIGNLSDIMNGNYCASAHAGIDFDIAGPGVVIAYFFQFGLAFFFALSFTLTTDWMEFGMPNLLIETGYARAVLSSIADLQETQAAFLITVASAKASAAVATFLGNKGTGLANISTVISWITNDTILRGVVAAGSYPLLLIQLVLHASGTSWWYMLLFVIINFIMVFLTHLPKDMDPDSLLPHFQKAAVDLKGCGQHPGPRTFCQKYKQIALNPIKEPGQFFPFNSKYPFPVYYISVVLILDWAIHAIYPTLRNIPAANTLHLLIRRALKAARHIIARIGRRRPSFRKTAESRKGMRVNPQAIHRYLWALIELFTFALCILAVIEMSVFLGVLRKSSEGDLNITKWAFGQLVAVAVWFPIILKFFCLFILETGNRHSDLYRKMALRMQKGSGGRVIRSFVTTSIELARLSRFGPRSAQMGDEEETRGLVT</sequence>
<gene>
    <name evidence="2" type="ORF">CCHR01_11932</name>
</gene>
<organism evidence="2 3">
    <name type="scientific">Colletotrichum chrysophilum</name>
    <dbReference type="NCBI Taxonomy" id="1836956"/>
    <lineage>
        <taxon>Eukaryota</taxon>
        <taxon>Fungi</taxon>
        <taxon>Dikarya</taxon>
        <taxon>Ascomycota</taxon>
        <taxon>Pezizomycotina</taxon>
        <taxon>Sordariomycetes</taxon>
        <taxon>Hypocreomycetidae</taxon>
        <taxon>Glomerellales</taxon>
        <taxon>Glomerellaceae</taxon>
        <taxon>Colletotrichum</taxon>
        <taxon>Colletotrichum gloeosporioides species complex</taxon>
    </lineage>
</organism>
<feature type="transmembrane region" description="Helical" evidence="1">
    <location>
        <begin position="318"/>
        <end position="337"/>
    </location>
</feature>
<feature type="transmembrane region" description="Helical" evidence="1">
    <location>
        <begin position="292"/>
        <end position="311"/>
    </location>
</feature>
<feature type="transmembrane region" description="Helical" evidence="1">
    <location>
        <begin position="198"/>
        <end position="217"/>
    </location>
</feature>
<proteinExistence type="predicted"/>
<evidence type="ECO:0000313" key="2">
    <source>
        <dbReference type="EMBL" id="KAK1845436.1"/>
    </source>
</evidence>
<protein>
    <submittedName>
        <fullName evidence="2">Uncharacterized protein</fullName>
    </submittedName>
</protein>
<dbReference type="Proteomes" id="UP001243330">
    <property type="component" value="Unassembled WGS sequence"/>
</dbReference>
<keyword evidence="1" id="KW-0812">Transmembrane</keyword>